<sequence>MTTCSSTQKMNMNMNIHSSSEMNMNMSKTIYSSSEKMNTRKRRNKRKNKATPVPLDQWTNKYANAVPADLYDLDDDDDFGNFNINEQNLMRQAVKVAEVAEVAEVAARRQEAQERYRQLQLEPTMDASDWESDGEDREEKEAVRLKGEMAALSQEVNLLKEQLRQQEEKATSEKTRLLTEVSGKREEAGKAVLEIEKLKEDCETEMRKRRETEECLAQQAELTSRLQAYMDKAVTEVKNQWCQDRSQLLGDIMHLRAALYHAQVTQENQRLLWAEQQAKVTEDNCHTTEPNQVQEETATENPEREEDKTSLLDEMKEELSTVKAELKQTQEDLQTKTCQLKAALEKAEEDLKKQNQQVDVLSGKDGSRKIRASLNQAQKDLKKKNKQLEEERACVLFLKGENGKLKDALAKAQEEGSS</sequence>
<dbReference type="AlphaFoldDB" id="A0AAV1EVX7"/>
<name>A0AAV1EVX7_XYRNO</name>
<evidence type="ECO:0000313" key="3">
    <source>
        <dbReference type="EMBL" id="CAJ1052983.1"/>
    </source>
</evidence>
<dbReference type="EMBL" id="OY660866">
    <property type="protein sequence ID" value="CAJ1052983.1"/>
    <property type="molecule type" value="Genomic_DNA"/>
</dbReference>
<evidence type="ECO:0000313" key="4">
    <source>
        <dbReference type="Proteomes" id="UP001178508"/>
    </source>
</evidence>
<accession>A0AAV1EVX7</accession>
<keyword evidence="4" id="KW-1185">Reference proteome</keyword>
<reference evidence="3" key="1">
    <citation type="submission" date="2023-08" db="EMBL/GenBank/DDBJ databases">
        <authorList>
            <person name="Alioto T."/>
            <person name="Alioto T."/>
            <person name="Gomez Garrido J."/>
        </authorList>
    </citation>
    <scope>NUCLEOTIDE SEQUENCE</scope>
</reference>
<feature type="region of interest" description="Disordered" evidence="2">
    <location>
        <begin position="33"/>
        <end position="52"/>
    </location>
</feature>
<keyword evidence="1" id="KW-0175">Coiled coil</keyword>
<protein>
    <submittedName>
        <fullName evidence="3">Uncharacterized protein</fullName>
    </submittedName>
</protein>
<feature type="region of interest" description="Disordered" evidence="2">
    <location>
        <begin position="282"/>
        <end position="309"/>
    </location>
</feature>
<evidence type="ECO:0000256" key="1">
    <source>
        <dbReference type="SAM" id="Coils"/>
    </source>
</evidence>
<proteinExistence type="predicted"/>
<feature type="coiled-coil region" evidence="1">
    <location>
        <begin position="102"/>
        <end position="215"/>
    </location>
</feature>
<dbReference type="Proteomes" id="UP001178508">
    <property type="component" value="Chromosome 3"/>
</dbReference>
<evidence type="ECO:0000256" key="2">
    <source>
        <dbReference type="SAM" id="MobiDB-lite"/>
    </source>
</evidence>
<organism evidence="3 4">
    <name type="scientific">Xyrichtys novacula</name>
    <name type="common">Pearly razorfish</name>
    <name type="synonym">Hemipteronotus novacula</name>
    <dbReference type="NCBI Taxonomy" id="13765"/>
    <lineage>
        <taxon>Eukaryota</taxon>
        <taxon>Metazoa</taxon>
        <taxon>Chordata</taxon>
        <taxon>Craniata</taxon>
        <taxon>Vertebrata</taxon>
        <taxon>Euteleostomi</taxon>
        <taxon>Actinopterygii</taxon>
        <taxon>Neopterygii</taxon>
        <taxon>Teleostei</taxon>
        <taxon>Neoteleostei</taxon>
        <taxon>Acanthomorphata</taxon>
        <taxon>Eupercaria</taxon>
        <taxon>Labriformes</taxon>
        <taxon>Labridae</taxon>
        <taxon>Xyrichtys</taxon>
    </lineage>
</organism>
<gene>
    <name evidence="3" type="ORF">XNOV1_A023176</name>
</gene>
<feature type="compositionally biased region" description="Basic residues" evidence="2">
    <location>
        <begin position="39"/>
        <end position="49"/>
    </location>
</feature>